<dbReference type="OrthoDB" id="272303at2759"/>
<evidence type="ECO:0000256" key="7">
    <source>
        <dbReference type="ARBA" id="ARBA00023002"/>
    </source>
</evidence>
<comment type="cofactor">
    <cofactor evidence="1">
        <name>FMN</name>
        <dbReference type="ChEBI" id="CHEBI:58210"/>
    </cofactor>
</comment>
<comment type="catalytic activity">
    <reaction evidence="13">
        <text>a 5,6-dihydrouridine in mRNA + NAD(+) = a uridine in mRNA + NADH + H(+)</text>
        <dbReference type="Rhea" id="RHEA:69851"/>
        <dbReference type="Rhea" id="RHEA-COMP:14658"/>
        <dbReference type="Rhea" id="RHEA-COMP:17789"/>
        <dbReference type="ChEBI" id="CHEBI:15378"/>
        <dbReference type="ChEBI" id="CHEBI:57540"/>
        <dbReference type="ChEBI" id="CHEBI:57945"/>
        <dbReference type="ChEBI" id="CHEBI:65315"/>
        <dbReference type="ChEBI" id="CHEBI:74443"/>
    </reaction>
    <physiologicalReaction direction="right-to-left" evidence="13">
        <dbReference type="Rhea" id="RHEA:69853"/>
    </physiologicalReaction>
</comment>
<dbReference type="EMBL" id="CAJVPV010003530">
    <property type="protein sequence ID" value="CAG8553890.1"/>
    <property type="molecule type" value="Genomic_DNA"/>
</dbReference>
<evidence type="ECO:0000256" key="17">
    <source>
        <dbReference type="SAM" id="MobiDB-lite"/>
    </source>
</evidence>
<keyword evidence="2" id="KW-0285">Flavoprotein</keyword>
<dbReference type="InterPro" id="IPR018517">
    <property type="entry name" value="tRNA_hU_synthase_CS"/>
</dbReference>
<evidence type="ECO:0000313" key="19">
    <source>
        <dbReference type="EMBL" id="CAG8553890.1"/>
    </source>
</evidence>
<evidence type="ECO:0000256" key="12">
    <source>
        <dbReference type="ARBA" id="ARBA00047652"/>
    </source>
</evidence>
<keyword evidence="5" id="KW-0819">tRNA processing</keyword>
<evidence type="ECO:0000256" key="10">
    <source>
        <dbReference type="ARBA" id="ARBA00038890"/>
    </source>
</evidence>
<dbReference type="Gene3D" id="3.20.20.70">
    <property type="entry name" value="Aldolase class I"/>
    <property type="match status" value="1"/>
</dbReference>
<dbReference type="GO" id="GO:0050660">
    <property type="term" value="F:flavin adenine dinucleotide binding"/>
    <property type="evidence" value="ECO:0007669"/>
    <property type="project" value="InterPro"/>
</dbReference>
<evidence type="ECO:0000256" key="15">
    <source>
        <dbReference type="ARBA" id="ARBA00049447"/>
    </source>
</evidence>
<dbReference type="PANTHER" id="PTHR11082">
    <property type="entry name" value="TRNA-DIHYDROURIDINE SYNTHASE"/>
    <property type="match status" value="1"/>
</dbReference>
<feature type="region of interest" description="Disordered" evidence="17">
    <location>
        <begin position="352"/>
        <end position="381"/>
    </location>
</feature>
<dbReference type="PANTHER" id="PTHR11082:SF5">
    <property type="entry name" value="TRNA-DIHYDROURIDINE(16_17) SYNTHASE [NAD(P)(+)]-LIKE"/>
    <property type="match status" value="1"/>
</dbReference>
<dbReference type="Proteomes" id="UP000789342">
    <property type="component" value="Unassembled WGS sequence"/>
</dbReference>
<evidence type="ECO:0000313" key="20">
    <source>
        <dbReference type="Proteomes" id="UP000789342"/>
    </source>
</evidence>
<comment type="similarity">
    <text evidence="9">Belongs to the Dus family. Dus1 subfamily.</text>
</comment>
<dbReference type="EC" id="1.3.1.88" evidence="10"/>
<evidence type="ECO:0000256" key="4">
    <source>
        <dbReference type="ARBA" id="ARBA00022664"/>
    </source>
</evidence>
<protein>
    <recommendedName>
        <fullName evidence="10">tRNA-dihydrouridine(16/17) synthase [NAD(P)(+)]</fullName>
        <ecNumber evidence="10">1.3.1.88</ecNumber>
    </recommendedName>
</protein>
<comment type="catalytic activity">
    <reaction evidence="11">
        <text>5,6-dihydrouridine(17) in tRNA + NAD(+) = uridine(17) in tRNA + NADH + H(+)</text>
        <dbReference type="Rhea" id="RHEA:53372"/>
        <dbReference type="Rhea" id="RHEA-COMP:13541"/>
        <dbReference type="Rhea" id="RHEA-COMP:13542"/>
        <dbReference type="ChEBI" id="CHEBI:15378"/>
        <dbReference type="ChEBI" id="CHEBI:57540"/>
        <dbReference type="ChEBI" id="CHEBI:57945"/>
        <dbReference type="ChEBI" id="CHEBI:65315"/>
        <dbReference type="ChEBI" id="CHEBI:74443"/>
        <dbReference type="EC" id="1.3.1.88"/>
    </reaction>
    <physiologicalReaction direction="right-to-left" evidence="11">
        <dbReference type="Rhea" id="RHEA:53374"/>
    </physiologicalReaction>
</comment>
<dbReference type="SUPFAM" id="SSF51395">
    <property type="entry name" value="FMN-linked oxidoreductases"/>
    <property type="match status" value="1"/>
</dbReference>
<dbReference type="GO" id="GO:0017150">
    <property type="term" value="F:tRNA dihydrouridine synthase activity"/>
    <property type="evidence" value="ECO:0007669"/>
    <property type="project" value="InterPro"/>
</dbReference>
<keyword evidence="6" id="KW-0521">NADP</keyword>
<dbReference type="AlphaFoldDB" id="A0A9N9B7H9"/>
<evidence type="ECO:0000256" key="11">
    <source>
        <dbReference type="ARBA" id="ARBA00047287"/>
    </source>
</evidence>
<evidence type="ECO:0000256" key="8">
    <source>
        <dbReference type="ARBA" id="ARBA00023027"/>
    </source>
</evidence>
<name>A0A9N9B7H9_9GLOM</name>
<evidence type="ECO:0000259" key="18">
    <source>
        <dbReference type="Pfam" id="PF01207"/>
    </source>
</evidence>
<feature type="domain" description="DUS-like FMN-binding" evidence="18">
    <location>
        <begin position="24"/>
        <end position="314"/>
    </location>
</feature>
<keyword evidence="4" id="KW-0507">mRNA processing</keyword>
<evidence type="ECO:0000256" key="5">
    <source>
        <dbReference type="ARBA" id="ARBA00022694"/>
    </source>
</evidence>
<feature type="region of interest" description="Disordered" evidence="17">
    <location>
        <begin position="395"/>
        <end position="442"/>
    </location>
</feature>
<dbReference type="GO" id="GO:0006397">
    <property type="term" value="P:mRNA processing"/>
    <property type="evidence" value="ECO:0007669"/>
    <property type="project" value="UniProtKB-KW"/>
</dbReference>
<dbReference type="InterPro" id="IPR035587">
    <property type="entry name" value="DUS-like_FMN-bd"/>
</dbReference>
<evidence type="ECO:0000256" key="9">
    <source>
        <dbReference type="ARBA" id="ARBA00038313"/>
    </source>
</evidence>
<evidence type="ECO:0000256" key="2">
    <source>
        <dbReference type="ARBA" id="ARBA00022630"/>
    </source>
</evidence>
<comment type="caution">
    <text evidence="19">The sequence shown here is derived from an EMBL/GenBank/DDBJ whole genome shotgun (WGS) entry which is preliminary data.</text>
</comment>
<comment type="catalytic activity">
    <reaction evidence="12">
        <text>5,6-dihydrouridine(16) in tRNA + NADP(+) = uridine(16) in tRNA + NADPH + H(+)</text>
        <dbReference type="Rhea" id="RHEA:53376"/>
        <dbReference type="Rhea" id="RHEA-COMP:13543"/>
        <dbReference type="Rhea" id="RHEA-COMP:13544"/>
        <dbReference type="ChEBI" id="CHEBI:15378"/>
        <dbReference type="ChEBI" id="CHEBI:57783"/>
        <dbReference type="ChEBI" id="CHEBI:58349"/>
        <dbReference type="ChEBI" id="CHEBI:65315"/>
        <dbReference type="ChEBI" id="CHEBI:74443"/>
        <dbReference type="EC" id="1.3.1.88"/>
    </reaction>
    <physiologicalReaction direction="right-to-left" evidence="12">
        <dbReference type="Rhea" id="RHEA:53378"/>
    </physiologicalReaction>
</comment>
<feature type="compositionally biased region" description="Basic and acidic residues" evidence="17">
    <location>
        <begin position="365"/>
        <end position="379"/>
    </location>
</feature>
<keyword evidence="8" id="KW-0520">NAD</keyword>
<dbReference type="PROSITE" id="PS01136">
    <property type="entry name" value="UPF0034"/>
    <property type="match status" value="1"/>
</dbReference>
<evidence type="ECO:0000256" key="16">
    <source>
        <dbReference type="ARBA" id="ARBA00049467"/>
    </source>
</evidence>
<proteinExistence type="inferred from homology"/>
<accession>A0A9N9B7H9</accession>
<comment type="catalytic activity">
    <reaction evidence="14">
        <text>5,6-dihydrouridine(16) in tRNA + NAD(+) = uridine(16) in tRNA + NADH + H(+)</text>
        <dbReference type="Rhea" id="RHEA:53380"/>
        <dbReference type="Rhea" id="RHEA-COMP:13543"/>
        <dbReference type="Rhea" id="RHEA-COMP:13544"/>
        <dbReference type="ChEBI" id="CHEBI:15378"/>
        <dbReference type="ChEBI" id="CHEBI:57540"/>
        <dbReference type="ChEBI" id="CHEBI:57945"/>
        <dbReference type="ChEBI" id="CHEBI:65315"/>
        <dbReference type="ChEBI" id="CHEBI:74443"/>
        <dbReference type="EC" id="1.3.1.88"/>
    </reaction>
    <physiologicalReaction direction="right-to-left" evidence="14">
        <dbReference type="Rhea" id="RHEA:53382"/>
    </physiologicalReaction>
</comment>
<keyword evidence="3" id="KW-0288">FMN</keyword>
<sequence>MSQRQKLQGYEFYTTILKNAKYFLAPMVDQSEYAWRILSRRYGAQVCYTPMIHAKMFCDESNKQYQSDVWSTGSDDRPLIVQFCANDPEVLLKAALKVQNQCDAVDLNLGCPQHIARRGHYGAFLQDEWDLIYKLINTLHRNLTVPVTAKIRIFPDVEKTIKYAKMIESAGAQLITVHGRVRDQKGHKTGLADWEQIRRVKEELKIPVIANGNILYFEDIERCINATGVDGVMSAEGNLYNPAFFSGTNPPVWKLAREYLDICKSVPTKISYIRAHLFKIYRPTLPFHVDLREQLSKVNTLEELFKLSDELQSRLMKTPSEFTENTEIHKDENGFKIFPHWICQPNLRATMPESIKPNPNSLEIVDNKSSSRTEHHSNEDALDIFTDLDPLMKINEPELHNGTNNLSDKYPHTTSEKTRNSEDLEADLALERNSKRSNKKGS</sequence>
<organism evidence="19 20">
    <name type="scientific">Acaulospora morrowiae</name>
    <dbReference type="NCBI Taxonomy" id="94023"/>
    <lineage>
        <taxon>Eukaryota</taxon>
        <taxon>Fungi</taxon>
        <taxon>Fungi incertae sedis</taxon>
        <taxon>Mucoromycota</taxon>
        <taxon>Glomeromycotina</taxon>
        <taxon>Glomeromycetes</taxon>
        <taxon>Diversisporales</taxon>
        <taxon>Acaulosporaceae</taxon>
        <taxon>Acaulospora</taxon>
    </lineage>
</organism>
<feature type="compositionally biased region" description="Basic and acidic residues" evidence="17">
    <location>
        <begin position="409"/>
        <end position="422"/>
    </location>
</feature>
<evidence type="ECO:0000256" key="14">
    <source>
        <dbReference type="ARBA" id="ARBA00048934"/>
    </source>
</evidence>
<gene>
    <name evidence="19" type="ORF">AMORRO_LOCUS5701</name>
</gene>
<evidence type="ECO:0000256" key="3">
    <source>
        <dbReference type="ARBA" id="ARBA00022643"/>
    </source>
</evidence>
<evidence type="ECO:0000256" key="13">
    <source>
        <dbReference type="ARBA" id="ARBA00048342"/>
    </source>
</evidence>
<reference evidence="19" key="1">
    <citation type="submission" date="2021-06" db="EMBL/GenBank/DDBJ databases">
        <authorList>
            <person name="Kallberg Y."/>
            <person name="Tangrot J."/>
            <person name="Rosling A."/>
        </authorList>
    </citation>
    <scope>NUCLEOTIDE SEQUENCE</scope>
    <source>
        <strain evidence="19">CL551</strain>
    </source>
</reference>
<keyword evidence="7" id="KW-0560">Oxidoreductase</keyword>
<comment type="catalytic activity">
    <reaction evidence="15">
        <text>a 5,6-dihydrouridine in mRNA + NADP(+) = a uridine in mRNA + NADPH + H(+)</text>
        <dbReference type="Rhea" id="RHEA:69855"/>
        <dbReference type="Rhea" id="RHEA-COMP:14658"/>
        <dbReference type="Rhea" id="RHEA-COMP:17789"/>
        <dbReference type="ChEBI" id="CHEBI:15378"/>
        <dbReference type="ChEBI" id="CHEBI:57783"/>
        <dbReference type="ChEBI" id="CHEBI:58349"/>
        <dbReference type="ChEBI" id="CHEBI:65315"/>
        <dbReference type="ChEBI" id="CHEBI:74443"/>
    </reaction>
    <physiologicalReaction direction="right-to-left" evidence="15">
        <dbReference type="Rhea" id="RHEA:69857"/>
    </physiologicalReaction>
</comment>
<keyword evidence="20" id="KW-1185">Reference proteome</keyword>
<comment type="catalytic activity">
    <reaction evidence="16">
        <text>5,6-dihydrouridine(17) in tRNA + NADP(+) = uridine(17) in tRNA + NADPH + H(+)</text>
        <dbReference type="Rhea" id="RHEA:53368"/>
        <dbReference type="Rhea" id="RHEA-COMP:13541"/>
        <dbReference type="Rhea" id="RHEA-COMP:13542"/>
        <dbReference type="ChEBI" id="CHEBI:15378"/>
        <dbReference type="ChEBI" id="CHEBI:57783"/>
        <dbReference type="ChEBI" id="CHEBI:58349"/>
        <dbReference type="ChEBI" id="CHEBI:65315"/>
        <dbReference type="ChEBI" id="CHEBI:74443"/>
        <dbReference type="EC" id="1.3.1.88"/>
    </reaction>
    <physiologicalReaction direction="right-to-left" evidence="16">
        <dbReference type="Rhea" id="RHEA:53370"/>
    </physiologicalReaction>
</comment>
<dbReference type="InterPro" id="IPR013785">
    <property type="entry name" value="Aldolase_TIM"/>
</dbReference>
<evidence type="ECO:0000256" key="6">
    <source>
        <dbReference type="ARBA" id="ARBA00022857"/>
    </source>
</evidence>
<evidence type="ECO:0000256" key="1">
    <source>
        <dbReference type="ARBA" id="ARBA00001917"/>
    </source>
</evidence>
<dbReference type="Pfam" id="PF01207">
    <property type="entry name" value="Dus"/>
    <property type="match status" value="1"/>
</dbReference>
<dbReference type="CDD" id="cd02801">
    <property type="entry name" value="DUS_like_FMN"/>
    <property type="match status" value="1"/>
</dbReference>